<dbReference type="EMBL" id="LUGH01000243">
    <property type="protein sequence ID" value="OBZ87140.1"/>
    <property type="molecule type" value="Genomic_DNA"/>
</dbReference>
<organism evidence="1 2">
    <name type="scientific">Choanephora cucurbitarum</name>
    <dbReference type="NCBI Taxonomy" id="101091"/>
    <lineage>
        <taxon>Eukaryota</taxon>
        <taxon>Fungi</taxon>
        <taxon>Fungi incertae sedis</taxon>
        <taxon>Mucoromycota</taxon>
        <taxon>Mucoromycotina</taxon>
        <taxon>Mucoromycetes</taxon>
        <taxon>Mucorales</taxon>
        <taxon>Mucorineae</taxon>
        <taxon>Choanephoraceae</taxon>
        <taxon>Choanephoroideae</taxon>
        <taxon>Choanephora</taxon>
    </lineage>
</organism>
<proteinExistence type="predicted"/>
<keyword evidence="2" id="KW-1185">Reference proteome</keyword>
<protein>
    <submittedName>
        <fullName evidence="1">Uncharacterized protein</fullName>
    </submittedName>
</protein>
<sequence length="91" mass="10492">MYLIFLKSFEQKTTSKCTETRSIRRVSSSLQLSSLNTGLKRKLETNMPLRIKDLTFEPAGFASEQKLKNMFSVLVEYQKHQDNTALTTMVL</sequence>
<dbReference type="AlphaFoldDB" id="A0A1C7NDW2"/>
<gene>
    <name evidence="1" type="ORF">A0J61_04812</name>
</gene>
<evidence type="ECO:0000313" key="2">
    <source>
        <dbReference type="Proteomes" id="UP000093000"/>
    </source>
</evidence>
<name>A0A1C7NDW2_9FUNG</name>
<evidence type="ECO:0000313" key="1">
    <source>
        <dbReference type="EMBL" id="OBZ87140.1"/>
    </source>
</evidence>
<dbReference type="InParanoid" id="A0A1C7NDW2"/>
<reference evidence="1 2" key="1">
    <citation type="submission" date="2016-03" db="EMBL/GenBank/DDBJ databases">
        <title>Choanephora cucurbitarum.</title>
        <authorList>
            <person name="Min B."/>
            <person name="Park H."/>
            <person name="Park J.-H."/>
            <person name="Shin H.-D."/>
            <person name="Choi I.-G."/>
        </authorList>
    </citation>
    <scope>NUCLEOTIDE SEQUENCE [LARGE SCALE GENOMIC DNA]</scope>
    <source>
        <strain evidence="1 2">KUS-F28377</strain>
    </source>
</reference>
<accession>A0A1C7NDW2</accession>
<comment type="caution">
    <text evidence="1">The sequence shown here is derived from an EMBL/GenBank/DDBJ whole genome shotgun (WGS) entry which is preliminary data.</text>
</comment>
<dbReference type="Proteomes" id="UP000093000">
    <property type="component" value="Unassembled WGS sequence"/>
</dbReference>